<sequence length="301" mass="32889">MDGYAPGTVSRGGPALQGYGGILFSVRCSLSTLWDRRYAGDMTDSPATGTGPVDVPSNWSTGGAEYATYRPSYPRQVSSFLADLAPSTALAVDVGCGTGQLSTQLADYFDRVLAFDPSESQIAAATPCPNVTYAVAPAERLPVRDATVDLVTAAQSAHWFNLPQFYSEARRIAAPGGVIALVTYGVLRISDADLQELFGRFYYDGIGRFWDPGRHFVDEGYRTLDFPFEELEAPELSIDRDLDPEAFLGYIGTWSAVRRAEEAGRADLFRDFCADVVRIWGDNGRPRQVSWPVTVRVGRLN</sequence>
<dbReference type="PANTHER" id="PTHR44942">
    <property type="entry name" value="METHYLTRANSF_11 DOMAIN-CONTAINING PROTEIN"/>
    <property type="match status" value="1"/>
</dbReference>
<evidence type="ECO:0000259" key="4">
    <source>
        <dbReference type="Pfam" id="PF08241"/>
    </source>
</evidence>
<dbReference type="AlphaFoldDB" id="A0A2Z3YNW6"/>
<evidence type="ECO:0000256" key="2">
    <source>
        <dbReference type="ARBA" id="ARBA00022603"/>
    </source>
</evidence>
<dbReference type="InterPro" id="IPR013216">
    <property type="entry name" value="Methyltransf_11"/>
</dbReference>
<dbReference type="InterPro" id="IPR029063">
    <property type="entry name" value="SAM-dependent_MTases_sf"/>
</dbReference>
<evidence type="ECO:0000313" key="6">
    <source>
        <dbReference type="Proteomes" id="UP000247696"/>
    </source>
</evidence>
<keyword evidence="3 5" id="KW-0808">Transferase</keyword>
<dbReference type="EC" id="2.1.1.-" evidence="5"/>
<proteinExistence type="inferred from homology"/>
<dbReference type="GO" id="GO:0008757">
    <property type="term" value="F:S-adenosylmethionine-dependent methyltransferase activity"/>
    <property type="evidence" value="ECO:0007669"/>
    <property type="project" value="InterPro"/>
</dbReference>
<dbReference type="SUPFAM" id="SSF53335">
    <property type="entry name" value="S-adenosyl-L-methionine-dependent methyltransferases"/>
    <property type="match status" value="1"/>
</dbReference>
<dbReference type="EMBL" id="CP024988">
    <property type="protein sequence ID" value="AWT24991.1"/>
    <property type="molecule type" value="Genomic_DNA"/>
</dbReference>
<feature type="domain" description="Methyltransferase type 11" evidence="4">
    <location>
        <begin position="92"/>
        <end position="180"/>
    </location>
</feature>
<dbReference type="STRING" id="1737425.GCA_900049755_01273"/>
<accession>A0A2Z3YNW6</accession>
<organism evidence="5 6">
    <name type="scientific">Corynebacterium provencense</name>
    <dbReference type="NCBI Taxonomy" id="1737425"/>
    <lineage>
        <taxon>Bacteria</taxon>
        <taxon>Bacillati</taxon>
        <taxon>Actinomycetota</taxon>
        <taxon>Actinomycetes</taxon>
        <taxon>Mycobacteriales</taxon>
        <taxon>Corynebacteriaceae</taxon>
        <taxon>Corynebacterium</taxon>
    </lineage>
</organism>
<comment type="similarity">
    <text evidence="1">Belongs to the methyltransferase superfamily.</text>
</comment>
<reference evidence="6" key="1">
    <citation type="submission" date="2017-11" db="EMBL/GenBank/DDBJ databases">
        <title>Otitis media/interna in a cat caused by the recently described species Corynebacterium provencense.</title>
        <authorList>
            <person name="Kittl S."/>
            <person name="Brodard I."/>
            <person name="Rychener L."/>
            <person name="Jores J."/>
            <person name="Roosje P."/>
            <person name="Gobeli Brawand S."/>
        </authorList>
    </citation>
    <scope>NUCLEOTIDE SEQUENCE [LARGE SCALE GENOMIC DNA]</scope>
    <source>
        <strain evidence="6">17KM38</strain>
    </source>
</reference>
<keyword evidence="6" id="KW-1185">Reference proteome</keyword>
<dbReference type="CDD" id="cd02440">
    <property type="entry name" value="AdoMet_MTases"/>
    <property type="match status" value="1"/>
</dbReference>
<evidence type="ECO:0000256" key="1">
    <source>
        <dbReference type="ARBA" id="ARBA00008361"/>
    </source>
</evidence>
<dbReference type="Gene3D" id="3.40.50.150">
    <property type="entry name" value="Vaccinia Virus protein VP39"/>
    <property type="match status" value="1"/>
</dbReference>
<keyword evidence="2 5" id="KW-0489">Methyltransferase</keyword>
<dbReference type="PANTHER" id="PTHR44942:SF4">
    <property type="entry name" value="METHYLTRANSFERASE TYPE 11 DOMAIN-CONTAINING PROTEIN"/>
    <property type="match status" value="1"/>
</dbReference>
<evidence type="ECO:0000256" key="3">
    <source>
        <dbReference type="ARBA" id="ARBA00022679"/>
    </source>
</evidence>
<protein>
    <submittedName>
        <fullName evidence="5">Putative methyltransferase</fullName>
        <ecNumber evidence="5">2.1.1.-</ecNumber>
    </submittedName>
</protein>
<dbReference type="KEGG" id="cpre:Csp1_01630"/>
<dbReference type="Proteomes" id="UP000247696">
    <property type="component" value="Chromosome"/>
</dbReference>
<dbReference type="InterPro" id="IPR051052">
    <property type="entry name" value="Diverse_substrate_MTase"/>
</dbReference>
<evidence type="ECO:0000313" key="5">
    <source>
        <dbReference type="EMBL" id="AWT24991.1"/>
    </source>
</evidence>
<name>A0A2Z3YNW6_9CORY</name>
<dbReference type="GO" id="GO:0032259">
    <property type="term" value="P:methylation"/>
    <property type="evidence" value="ECO:0007669"/>
    <property type="project" value="UniProtKB-KW"/>
</dbReference>
<gene>
    <name evidence="5" type="ORF">Csp1_01630</name>
</gene>
<dbReference type="Pfam" id="PF08241">
    <property type="entry name" value="Methyltransf_11"/>
    <property type="match status" value="1"/>
</dbReference>